<evidence type="ECO:0000256" key="1">
    <source>
        <dbReference type="ARBA" id="ARBA00009431"/>
    </source>
</evidence>
<dbReference type="Pfam" id="PF00450">
    <property type="entry name" value="Peptidase_S10"/>
    <property type="match status" value="1"/>
</dbReference>
<reference evidence="2" key="1">
    <citation type="submission" date="2021-02" db="EMBL/GenBank/DDBJ databases">
        <authorList>
            <person name="Nowell W R."/>
        </authorList>
    </citation>
    <scope>NUCLEOTIDE SEQUENCE</scope>
</reference>
<comment type="caution">
    <text evidence="2">The sequence shown here is derived from an EMBL/GenBank/DDBJ whole genome shotgun (WGS) entry which is preliminary data.</text>
</comment>
<gene>
    <name evidence="2" type="ORF">IZO911_LOCUS38107</name>
    <name evidence="3" type="ORF">KXQ929_LOCUS12417</name>
</gene>
<sequence length="260" mass="29867">MVLKAFQALDFKPSVHLLPDLLSKIQTVFYNGEYDLICNHLAAENMLDNITWNSESRFDLGNGKIATTYAWIVDDESAGSGRFAKKSEALSAEEKSEKCTIMDESDVEQLVIAMKEGIENETIHNDELITLWKKTFGYRRSFIRSHTINEILEKFPDYSDTHFMFEEVKMIENIDIELSVNEILPRLFDKLPNNSLFVMGTTSPTTALALLLSLYNVYAIKFAKNNHTSHILYGVFFQNADELGKNLRIILNSWHFTFED</sequence>
<comment type="similarity">
    <text evidence="1">Belongs to the peptidase S10 family.</text>
</comment>
<proteinExistence type="inferred from homology"/>
<dbReference type="Proteomes" id="UP000663868">
    <property type="component" value="Unassembled WGS sequence"/>
</dbReference>
<protein>
    <submittedName>
        <fullName evidence="2">Uncharacterized protein</fullName>
    </submittedName>
</protein>
<dbReference type="GO" id="GO:0006508">
    <property type="term" value="P:proteolysis"/>
    <property type="evidence" value="ECO:0007669"/>
    <property type="project" value="InterPro"/>
</dbReference>
<evidence type="ECO:0000313" key="2">
    <source>
        <dbReference type="EMBL" id="CAF1375532.1"/>
    </source>
</evidence>
<organism evidence="2 4">
    <name type="scientific">Adineta steineri</name>
    <dbReference type="NCBI Taxonomy" id="433720"/>
    <lineage>
        <taxon>Eukaryota</taxon>
        <taxon>Metazoa</taxon>
        <taxon>Spiralia</taxon>
        <taxon>Gnathifera</taxon>
        <taxon>Rotifera</taxon>
        <taxon>Eurotatoria</taxon>
        <taxon>Bdelloidea</taxon>
        <taxon>Adinetida</taxon>
        <taxon>Adinetidae</taxon>
        <taxon>Adineta</taxon>
    </lineage>
</organism>
<dbReference type="Gene3D" id="3.40.50.1820">
    <property type="entry name" value="alpha/beta hydrolase"/>
    <property type="match status" value="1"/>
</dbReference>
<dbReference type="InterPro" id="IPR029058">
    <property type="entry name" value="AB_hydrolase_fold"/>
</dbReference>
<dbReference type="Proteomes" id="UP000663860">
    <property type="component" value="Unassembled WGS sequence"/>
</dbReference>
<dbReference type="SUPFAM" id="SSF53474">
    <property type="entry name" value="alpha/beta-Hydrolases"/>
    <property type="match status" value="1"/>
</dbReference>
<dbReference type="GO" id="GO:0004185">
    <property type="term" value="F:serine-type carboxypeptidase activity"/>
    <property type="evidence" value="ECO:0007669"/>
    <property type="project" value="InterPro"/>
</dbReference>
<dbReference type="EMBL" id="CAJNOE010001022">
    <property type="protein sequence ID" value="CAF1375532.1"/>
    <property type="molecule type" value="Genomic_DNA"/>
</dbReference>
<dbReference type="AlphaFoldDB" id="A0A815JE69"/>
<evidence type="ECO:0000313" key="3">
    <source>
        <dbReference type="EMBL" id="CAF3721166.1"/>
    </source>
</evidence>
<dbReference type="EMBL" id="CAJOBB010000638">
    <property type="protein sequence ID" value="CAF3721166.1"/>
    <property type="molecule type" value="Genomic_DNA"/>
</dbReference>
<evidence type="ECO:0000313" key="4">
    <source>
        <dbReference type="Proteomes" id="UP000663860"/>
    </source>
</evidence>
<name>A0A815JE69_9BILA</name>
<accession>A0A815JE69</accession>
<dbReference type="InterPro" id="IPR001563">
    <property type="entry name" value="Peptidase_S10"/>
</dbReference>